<evidence type="ECO:0000256" key="2">
    <source>
        <dbReference type="SAM" id="Phobius"/>
    </source>
</evidence>
<dbReference type="Proteomes" id="UP000516437">
    <property type="component" value="Chromosome 6"/>
</dbReference>
<evidence type="ECO:0000256" key="1">
    <source>
        <dbReference type="SAM" id="MobiDB-lite"/>
    </source>
</evidence>
<keyword evidence="4" id="KW-1185">Reference proteome</keyword>
<evidence type="ECO:0000313" key="4">
    <source>
        <dbReference type="Proteomes" id="UP000516437"/>
    </source>
</evidence>
<dbReference type="OrthoDB" id="1929225at2759"/>
<feature type="compositionally biased region" description="Basic residues" evidence="1">
    <location>
        <begin position="372"/>
        <end position="383"/>
    </location>
</feature>
<feature type="region of interest" description="Disordered" evidence="1">
    <location>
        <begin position="103"/>
        <end position="133"/>
    </location>
</feature>
<sequence length="546" mass="60699">MQKLKALNGDPPEPFWSPTTTATSMPRRRSSYSSSSLLLSPPLLIILLPIIALLLLFFAVPPFLSFTSQILRPITVKKSWDSFNIFLVLFAILCGIFAKRNDDGSTPDDSDTANFSSVSHKKHEEESTSQQWFQYPEETKNYDPHVWTPASPATSVTRLKRSSSSYPDLRQESLQDNGEDRFQFRFFDDFEINKYRSLRPRSESEEPEIKVIPVDTFVLRPSTPPPPPKSPAPPPPPPFPSHAVLHKPKRTYHTERHKEEKVGDNDSEFQKTPSPPTPPPPPPRPPPSPARMRSEQNHGKSERRKSNAKREIAMVLASLYNQRKRKKKQRTKDIYDNSVQSPAEPAHYARPPPSPVPPPPPPPPPPSVFHSLFRKGSKSKKVHSVPATPHPPPPPPPPPPTKPSRSSKRKTPVPTPPPEPSRRRGSSSTTTGRPPLPTRASNWEENVRGAQSPVIPTPPPPPFKMPEPKFMMHGGFVSIQSTPSSRSGSPELEDVPASLLKESAETVNAREGGDGARTVFCPSPDVNTKAETFIAMLCAMVGSSRR</sequence>
<feature type="region of interest" description="Disordered" evidence="1">
    <location>
        <begin position="475"/>
        <end position="494"/>
    </location>
</feature>
<feature type="compositionally biased region" description="Pro residues" evidence="1">
    <location>
        <begin position="455"/>
        <end position="465"/>
    </location>
</feature>
<gene>
    <name evidence="3" type="ORF">CJ030_MR6G016523</name>
</gene>
<reference evidence="3 4" key="1">
    <citation type="journal article" date="2019" name="Plant Biotechnol. J.">
        <title>The red bayberry genome and genetic basis of sex determination.</title>
        <authorList>
            <person name="Jia H.M."/>
            <person name="Jia H.J."/>
            <person name="Cai Q.L."/>
            <person name="Wang Y."/>
            <person name="Zhao H.B."/>
            <person name="Yang W.F."/>
            <person name="Wang G.Y."/>
            <person name="Li Y.H."/>
            <person name="Zhan D.L."/>
            <person name="Shen Y.T."/>
            <person name="Niu Q.F."/>
            <person name="Chang L."/>
            <person name="Qiu J."/>
            <person name="Zhao L."/>
            <person name="Xie H.B."/>
            <person name="Fu W.Y."/>
            <person name="Jin J."/>
            <person name="Li X.W."/>
            <person name="Jiao Y."/>
            <person name="Zhou C.C."/>
            <person name="Tu T."/>
            <person name="Chai C.Y."/>
            <person name="Gao J.L."/>
            <person name="Fan L.J."/>
            <person name="van de Weg E."/>
            <person name="Wang J.Y."/>
            <person name="Gao Z.S."/>
        </authorList>
    </citation>
    <scope>NUCLEOTIDE SEQUENCE [LARGE SCALE GENOMIC DNA]</scope>
    <source>
        <tissue evidence="3">Leaves</tissue>
    </source>
</reference>
<feature type="transmembrane region" description="Helical" evidence="2">
    <location>
        <begin position="37"/>
        <end position="60"/>
    </location>
</feature>
<name>A0A6A1V977_9ROSI</name>
<feature type="compositionally biased region" description="Basic and acidic residues" evidence="1">
    <location>
        <begin position="199"/>
        <end position="209"/>
    </location>
</feature>
<comment type="caution">
    <text evidence="3">The sequence shown here is derived from an EMBL/GenBank/DDBJ whole genome shotgun (WGS) entry which is preliminary data.</text>
</comment>
<dbReference type="PANTHER" id="PTHR33098:SF71">
    <property type="entry name" value="HYDROXYPROLINE-RICH GLYCOPROTEIN FAMILY PROTEIN"/>
    <property type="match status" value="1"/>
</dbReference>
<feature type="compositionally biased region" description="Polar residues" evidence="1">
    <location>
        <begin position="478"/>
        <end position="488"/>
    </location>
</feature>
<keyword evidence="2" id="KW-1133">Transmembrane helix</keyword>
<protein>
    <submittedName>
        <fullName evidence="3">Uncharacterized protein</fullName>
    </submittedName>
</protein>
<feature type="region of interest" description="Disordered" evidence="1">
    <location>
        <begin position="199"/>
        <end position="470"/>
    </location>
</feature>
<dbReference type="PANTHER" id="PTHR33098">
    <property type="entry name" value="COTTON FIBER (DUF761)"/>
    <property type="match status" value="1"/>
</dbReference>
<feature type="compositionally biased region" description="Basic and acidic residues" evidence="1">
    <location>
        <begin position="252"/>
        <end position="264"/>
    </location>
</feature>
<feature type="compositionally biased region" description="Basic and acidic residues" evidence="1">
    <location>
        <begin position="292"/>
        <end position="312"/>
    </location>
</feature>
<feature type="compositionally biased region" description="Pro residues" evidence="1">
    <location>
        <begin position="350"/>
        <end position="367"/>
    </location>
</feature>
<keyword evidence="2" id="KW-0472">Membrane</keyword>
<organism evidence="3 4">
    <name type="scientific">Morella rubra</name>
    <name type="common">Chinese bayberry</name>
    <dbReference type="NCBI Taxonomy" id="262757"/>
    <lineage>
        <taxon>Eukaryota</taxon>
        <taxon>Viridiplantae</taxon>
        <taxon>Streptophyta</taxon>
        <taxon>Embryophyta</taxon>
        <taxon>Tracheophyta</taxon>
        <taxon>Spermatophyta</taxon>
        <taxon>Magnoliopsida</taxon>
        <taxon>eudicotyledons</taxon>
        <taxon>Gunneridae</taxon>
        <taxon>Pentapetalae</taxon>
        <taxon>rosids</taxon>
        <taxon>fabids</taxon>
        <taxon>Fagales</taxon>
        <taxon>Myricaceae</taxon>
        <taxon>Morella</taxon>
    </lineage>
</organism>
<accession>A0A6A1V977</accession>
<proteinExistence type="predicted"/>
<keyword evidence="2" id="KW-0812">Transmembrane</keyword>
<feature type="region of interest" description="Disordered" evidence="1">
    <location>
        <begin position="1"/>
        <end position="28"/>
    </location>
</feature>
<feature type="compositionally biased region" description="Pro residues" evidence="1">
    <location>
        <begin position="222"/>
        <end position="240"/>
    </location>
</feature>
<evidence type="ECO:0000313" key="3">
    <source>
        <dbReference type="EMBL" id="KAB1209374.1"/>
    </source>
</evidence>
<dbReference type="AlphaFoldDB" id="A0A6A1V977"/>
<dbReference type="PRINTS" id="PR01217">
    <property type="entry name" value="PRICHEXTENSN"/>
</dbReference>
<feature type="compositionally biased region" description="Pro residues" evidence="1">
    <location>
        <begin position="273"/>
        <end position="289"/>
    </location>
</feature>
<feature type="compositionally biased region" description="Pro residues" evidence="1">
    <location>
        <begin position="388"/>
        <end position="402"/>
    </location>
</feature>
<dbReference type="EMBL" id="RXIC02000024">
    <property type="protein sequence ID" value="KAB1209374.1"/>
    <property type="molecule type" value="Genomic_DNA"/>
</dbReference>